<dbReference type="EMBL" id="FWFT01000003">
    <property type="protein sequence ID" value="SLN38682.1"/>
    <property type="molecule type" value="Genomic_DNA"/>
</dbReference>
<evidence type="ECO:0000256" key="3">
    <source>
        <dbReference type="ARBA" id="ARBA00010231"/>
    </source>
</evidence>
<dbReference type="InterPro" id="IPR005846">
    <property type="entry name" value="A-D-PHexomutase_a/b/a-III"/>
</dbReference>
<comment type="catalytic activity">
    <reaction evidence="1">
        <text>alpha-D-glucose 1-phosphate = alpha-D-glucose 6-phosphate</text>
        <dbReference type="Rhea" id="RHEA:23536"/>
        <dbReference type="ChEBI" id="CHEBI:58225"/>
        <dbReference type="ChEBI" id="CHEBI:58601"/>
        <dbReference type="EC" id="5.4.2.2"/>
    </reaction>
</comment>
<gene>
    <name evidence="13" type="primary">pgm</name>
    <name evidence="13" type="ORF">PSJ8397_01914</name>
</gene>
<dbReference type="InterPro" id="IPR016055">
    <property type="entry name" value="A-D-PHexomutase_a/b/a-I/II/III"/>
</dbReference>
<evidence type="ECO:0000256" key="2">
    <source>
        <dbReference type="ARBA" id="ARBA00001946"/>
    </source>
</evidence>
<dbReference type="EC" id="5.4.2.2" evidence="4"/>
<dbReference type="GO" id="GO:0005829">
    <property type="term" value="C:cytosol"/>
    <property type="evidence" value="ECO:0007669"/>
    <property type="project" value="TreeGrafter"/>
</dbReference>
<evidence type="ECO:0000256" key="1">
    <source>
        <dbReference type="ARBA" id="ARBA00000443"/>
    </source>
</evidence>
<dbReference type="GO" id="GO:0004614">
    <property type="term" value="F:phosphoglucomutase activity"/>
    <property type="evidence" value="ECO:0007669"/>
    <property type="project" value="UniProtKB-EC"/>
</dbReference>
<dbReference type="GO" id="GO:0000287">
    <property type="term" value="F:magnesium ion binding"/>
    <property type="evidence" value="ECO:0007669"/>
    <property type="project" value="InterPro"/>
</dbReference>
<evidence type="ECO:0000256" key="5">
    <source>
        <dbReference type="ARBA" id="ARBA00022553"/>
    </source>
</evidence>
<evidence type="ECO:0000313" key="14">
    <source>
        <dbReference type="Proteomes" id="UP000193623"/>
    </source>
</evidence>
<evidence type="ECO:0000256" key="8">
    <source>
        <dbReference type="ARBA" id="ARBA00023235"/>
    </source>
</evidence>
<accession>A0A1Y5SES8</accession>
<comment type="cofactor">
    <cofactor evidence="2">
        <name>Mg(2+)</name>
        <dbReference type="ChEBI" id="CHEBI:18420"/>
    </cofactor>
</comment>
<keyword evidence="6 9" id="KW-0479">Metal-binding</keyword>
<dbReference type="Proteomes" id="UP000193623">
    <property type="component" value="Unassembled WGS sequence"/>
</dbReference>
<dbReference type="Gene3D" id="3.40.120.10">
    <property type="entry name" value="Alpha-D-Glucose-1,6-Bisphosphate, subunit A, domain 3"/>
    <property type="match status" value="3"/>
</dbReference>
<evidence type="ECO:0000256" key="6">
    <source>
        <dbReference type="ARBA" id="ARBA00022723"/>
    </source>
</evidence>
<dbReference type="FunFam" id="3.40.120.10:FF:000004">
    <property type="entry name" value="Phosphoglucomutase 5"/>
    <property type="match status" value="1"/>
</dbReference>
<dbReference type="Gene3D" id="3.30.310.50">
    <property type="entry name" value="Alpha-D-phosphohexomutase, C-terminal domain"/>
    <property type="match status" value="1"/>
</dbReference>
<dbReference type="InterPro" id="IPR005844">
    <property type="entry name" value="A-D-PHexomutase_a/b/a-I"/>
</dbReference>
<protein>
    <recommendedName>
        <fullName evidence="4">phosphoglucomutase (alpha-D-glucose-1,6-bisphosphate-dependent)</fullName>
        <ecNumber evidence="4">5.4.2.2</ecNumber>
    </recommendedName>
</protein>
<feature type="domain" description="Alpha-D-phosphohexomutase alpha/beta/alpha" evidence="12">
    <location>
        <begin position="293"/>
        <end position="405"/>
    </location>
</feature>
<dbReference type="Pfam" id="PF24947">
    <property type="entry name" value="PGM1_C_vert_fung"/>
    <property type="match status" value="1"/>
</dbReference>
<dbReference type="SUPFAM" id="SSF55957">
    <property type="entry name" value="Phosphoglucomutase, C-terminal domain"/>
    <property type="match status" value="1"/>
</dbReference>
<dbReference type="Pfam" id="PF02880">
    <property type="entry name" value="PGM_PMM_III"/>
    <property type="match status" value="1"/>
</dbReference>
<dbReference type="NCBIfam" id="NF005737">
    <property type="entry name" value="PRK07564.1-1"/>
    <property type="match status" value="1"/>
</dbReference>
<dbReference type="PROSITE" id="PS00710">
    <property type="entry name" value="PGM_PMM"/>
    <property type="match status" value="1"/>
</dbReference>
<keyword evidence="7 9" id="KW-0460">Magnesium</keyword>
<feature type="domain" description="Alpha-D-phosphohexomutase alpha/beta/alpha" evidence="11">
    <location>
        <begin position="183"/>
        <end position="284"/>
    </location>
</feature>
<dbReference type="InterPro" id="IPR045244">
    <property type="entry name" value="PGM"/>
</dbReference>
<dbReference type="RefSeq" id="WP_085864359.1">
    <property type="nucleotide sequence ID" value="NZ_FWFT01000003.1"/>
</dbReference>
<evidence type="ECO:0000313" key="13">
    <source>
        <dbReference type="EMBL" id="SLN38682.1"/>
    </source>
</evidence>
<evidence type="ECO:0000256" key="4">
    <source>
        <dbReference type="ARBA" id="ARBA00012728"/>
    </source>
</evidence>
<name>A0A1Y5SES8_9RHOB</name>
<sequence length="541" mass="56570">MTLIETTPIAGQKPGTSGLRKRTAVFMGPHFLENYVQATFDGTGGAAGKTYVVGGDGRYFNDRAIQVILRMAAANGALRCIVGQGGILSTPAASNLIRKTGADGGLILSASHNPGGPDADFGLKFNGANGGPASESVTAEIYARTQDITAYHIAETQDVDLGALGQQRLGDMVVEIVDPVADYAALMEDLFDFNAIAALFQGGFTMRFDAMHAVTGPYATAILEDRLGAAKGTVMNGTPSEDFGGGHPDPNPIWAKDLMDVMYADDAPDFGAASDGDGDRNMIVGRGAYVTPSDSLALLASKAHLAPGYQGGLAGVARSMPTSGAVDRVAEALGISCYETPTGWKFFGTLLDAGKVTLCGEESAGTGSDHVREKDGLWAVLLWLNILAETKMSVADLMAEMWGTYGRCYYTRHDYEDVEADRANAMFDGLRARLGDLAGEVFAGQTVAWADEFAYDDPVDGSHASAQGLRVGFEGGGRAVFRLSGTGTVGATIRLYLEQLETNAARLGLDPAEVLAPINAAALALSDLPAVTGRDAPNVIT</sequence>
<keyword evidence="5" id="KW-0597">Phosphoprotein</keyword>
<dbReference type="Pfam" id="PF02878">
    <property type="entry name" value="PGM_PMM_I"/>
    <property type="match status" value="1"/>
</dbReference>
<keyword evidence="8 13" id="KW-0413">Isomerase</keyword>
<dbReference type="PANTHER" id="PTHR22573">
    <property type="entry name" value="PHOSPHOHEXOMUTASE FAMILY MEMBER"/>
    <property type="match status" value="1"/>
</dbReference>
<comment type="similarity">
    <text evidence="3 9">Belongs to the phosphohexose mutase family.</text>
</comment>
<evidence type="ECO:0000256" key="7">
    <source>
        <dbReference type="ARBA" id="ARBA00022842"/>
    </source>
</evidence>
<dbReference type="InterPro" id="IPR016066">
    <property type="entry name" value="A-D-PHexomutase_CS"/>
</dbReference>
<dbReference type="GO" id="GO:0005975">
    <property type="term" value="P:carbohydrate metabolic process"/>
    <property type="evidence" value="ECO:0007669"/>
    <property type="project" value="InterPro"/>
</dbReference>
<evidence type="ECO:0000259" key="11">
    <source>
        <dbReference type="Pfam" id="PF02879"/>
    </source>
</evidence>
<evidence type="ECO:0000256" key="9">
    <source>
        <dbReference type="RuleBase" id="RU004326"/>
    </source>
</evidence>
<dbReference type="FunFam" id="3.30.310.50:FF:000002">
    <property type="entry name" value="Phosphoglucomutase 5"/>
    <property type="match status" value="1"/>
</dbReference>
<dbReference type="Pfam" id="PF02879">
    <property type="entry name" value="PGM_PMM_II"/>
    <property type="match status" value="1"/>
</dbReference>
<dbReference type="InterPro" id="IPR036900">
    <property type="entry name" value="A-D-PHexomutase_C_sf"/>
</dbReference>
<keyword evidence="14" id="KW-1185">Reference proteome</keyword>
<organism evidence="13 14">
    <name type="scientific">Pseudooctadecabacter jejudonensis</name>
    <dbReference type="NCBI Taxonomy" id="1391910"/>
    <lineage>
        <taxon>Bacteria</taxon>
        <taxon>Pseudomonadati</taxon>
        <taxon>Pseudomonadota</taxon>
        <taxon>Alphaproteobacteria</taxon>
        <taxon>Rhodobacterales</taxon>
        <taxon>Paracoccaceae</taxon>
        <taxon>Pseudooctadecabacter</taxon>
    </lineage>
</organism>
<dbReference type="SUPFAM" id="SSF53738">
    <property type="entry name" value="Phosphoglucomutase, first 3 domains"/>
    <property type="match status" value="3"/>
</dbReference>
<dbReference type="InterPro" id="IPR005845">
    <property type="entry name" value="A-D-PHexomutase_a/b/a-II"/>
</dbReference>
<dbReference type="OrthoDB" id="9806956at2"/>
<dbReference type="PANTHER" id="PTHR22573:SF2">
    <property type="entry name" value="PHOSPHOGLUCOMUTASE"/>
    <property type="match status" value="1"/>
</dbReference>
<evidence type="ECO:0000259" key="12">
    <source>
        <dbReference type="Pfam" id="PF02880"/>
    </source>
</evidence>
<dbReference type="InterPro" id="IPR005841">
    <property type="entry name" value="Alpha-D-phosphohexomutase_SF"/>
</dbReference>
<proteinExistence type="inferred from homology"/>
<dbReference type="PRINTS" id="PR00509">
    <property type="entry name" value="PGMPMM"/>
</dbReference>
<reference evidence="13 14" key="1">
    <citation type="submission" date="2017-03" db="EMBL/GenBank/DDBJ databases">
        <authorList>
            <person name="Afonso C.L."/>
            <person name="Miller P.J."/>
            <person name="Scott M.A."/>
            <person name="Spackman E."/>
            <person name="Goraichik I."/>
            <person name="Dimitrov K.M."/>
            <person name="Suarez D.L."/>
            <person name="Swayne D.E."/>
        </authorList>
    </citation>
    <scope>NUCLEOTIDE SEQUENCE [LARGE SCALE GENOMIC DNA]</scope>
    <source>
        <strain evidence="13 14">CECT 8397</strain>
    </source>
</reference>
<feature type="domain" description="Alpha-D-phosphohexomutase alpha/beta/alpha" evidence="10">
    <location>
        <begin position="12"/>
        <end position="151"/>
    </location>
</feature>
<evidence type="ECO:0000259" key="10">
    <source>
        <dbReference type="Pfam" id="PF02878"/>
    </source>
</evidence>
<dbReference type="AlphaFoldDB" id="A0A1Y5SES8"/>